<feature type="region of interest" description="Disordered" evidence="6">
    <location>
        <begin position="684"/>
        <end position="708"/>
    </location>
</feature>
<keyword evidence="7" id="KW-0812">Transmembrane</keyword>
<feature type="compositionally biased region" description="Polar residues" evidence="6">
    <location>
        <begin position="498"/>
        <end position="509"/>
    </location>
</feature>
<feature type="chain" id="PRO_5041671213" description="Ig-like domain-containing protein" evidence="8">
    <location>
        <begin position="31"/>
        <end position="917"/>
    </location>
</feature>
<evidence type="ECO:0000256" key="2">
    <source>
        <dbReference type="ARBA" id="ARBA00022729"/>
    </source>
</evidence>
<keyword evidence="7" id="KW-1133">Transmembrane helix</keyword>
<dbReference type="Gene3D" id="3.80.10.10">
    <property type="entry name" value="Ribonuclease Inhibitor"/>
    <property type="match status" value="1"/>
</dbReference>
<evidence type="ECO:0000256" key="8">
    <source>
        <dbReference type="SAM" id="SignalP"/>
    </source>
</evidence>
<dbReference type="Proteomes" id="UP001187415">
    <property type="component" value="Unassembled WGS sequence"/>
</dbReference>
<feature type="domain" description="Ig-like" evidence="9">
    <location>
        <begin position="440"/>
        <end position="550"/>
    </location>
</feature>
<dbReference type="PANTHER" id="PTHR24366:SF15">
    <property type="entry name" value="IMMUNOGLOBULIN SUPERFAMILY CONTAINING LEUCINE-RICH REPEAT PROTEIN 2"/>
    <property type="match status" value="1"/>
</dbReference>
<organism evidence="10 11">
    <name type="scientific">Channa striata</name>
    <name type="common">Snakehead murrel</name>
    <name type="synonym">Ophicephalus striatus</name>
    <dbReference type="NCBI Taxonomy" id="64152"/>
    <lineage>
        <taxon>Eukaryota</taxon>
        <taxon>Metazoa</taxon>
        <taxon>Chordata</taxon>
        <taxon>Craniata</taxon>
        <taxon>Vertebrata</taxon>
        <taxon>Euteleostomi</taxon>
        <taxon>Actinopterygii</taxon>
        <taxon>Neopterygii</taxon>
        <taxon>Teleostei</taxon>
        <taxon>Neoteleostei</taxon>
        <taxon>Acanthomorphata</taxon>
        <taxon>Anabantaria</taxon>
        <taxon>Anabantiformes</taxon>
        <taxon>Channoidei</taxon>
        <taxon>Channidae</taxon>
        <taxon>Channa</taxon>
    </lineage>
</organism>
<dbReference type="InterPro" id="IPR013783">
    <property type="entry name" value="Ig-like_fold"/>
</dbReference>
<dbReference type="InterPro" id="IPR003598">
    <property type="entry name" value="Ig_sub2"/>
</dbReference>
<accession>A0AA88NCQ8</accession>
<proteinExistence type="predicted"/>
<feature type="region of interest" description="Disordered" evidence="6">
    <location>
        <begin position="490"/>
        <end position="509"/>
    </location>
</feature>
<feature type="signal peptide" evidence="8">
    <location>
        <begin position="1"/>
        <end position="30"/>
    </location>
</feature>
<dbReference type="InterPro" id="IPR007110">
    <property type="entry name" value="Ig-like_dom"/>
</dbReference>
<feature type="compositionally biased region" description="Acidic residues" evidence="6">
    <location>
        <begin position="850"/>
        <end position="872"/>
    </location>
</feature>
<feature type="region of interest" description="Disordered" evidence="6">
    <location>
        <begin position="842"/>
        <end position="879"/>
    </location>
</feature>
<keyword evidence="2 8" id="KW-0732">Signal</keyword>
<dbReference type="InterPro" id="IPR000483">
    <property type="entry name" value="Cys-rich_flank_reg_C"/>
</dbReference>
<dbReference type="SUPFAM" id="SSF52058">
    <property type="entry name" value="L domain-like"/>
    <property type="match status" value="1"/>
</dbReference>
<keyword evidence="11" id="KW-1185">Reference proteome</keyword>
<comment type="caution">
    <text evidence="10">The sequence shown here is derived from an EMBL/GenBank/DDBJ whole genome shotgun (WGS) entry which is preliminary data.</text>
</comment>
<dbReference type="SMART" id="SM00082">
    <property type="entry name" value="LRRCT"/>
    <property type="match status" value="1"/>
</dbReference>
<evidence type="ECO:0000313" key="10">
    <source>
        <dbReference type="EMBL" id="KAK2853676.1"/>
    </source>
</evidence>
<dbReference type="Pfam" id="PF13927">
    <property type="entry name" value="Ig_3"/>
    <property type="match status" value="1"/>
</dbReference>
<dbReference type="InterPro" id="IPR001611">
    <property type="entry name" value="Leu-rich_rpt"/>
</dbReference>
<dbReference type="EMBL" id="JAUPFM010000004">
    <property type="protein sequence ID" value="KAK2853676.1"/>
    <property type="molecule type" value="Genomic_DNA"/>
</dbReference>
<dbReference type="InterPro" id="IPR003599">
    <property type="entry name" value="Ig_sub"/>
</dbReference>
<sequence length="917" mass="102179">MVMHLPPLILTVSLTLIRFSCYITGKLARAQGVHPLQTNVPAPPRNTITMPYRCLLLRNVANICQDTDVLSSHLVTKECDRRLLSVAGLPVAMPGAHTEIKEVWAGRLPREEALQPGKAQMAHSEAGGPGQELRWWRVREEEGKPHDDDDPGQRREDRRVWICGLTHTQLHLQTSAQHVALSRSEHGLTPSDSSTQMGKTQGLNMAAADILCFTVWIATVFSTGLGCPQLCICSDKHSRHFADCAYKDLTEIPDEFPPNVTTVSLSVNKISLIPLGSFDNVTQVTSLWMARNEITSIERGALAPLVHLYNFDISHNKIVDFPWEDLKNLRALQLLKLNHNEMVHLPRDAFSNLKDLRSLRLNNNKFATIAEGTFDGLVSLSHVQIYNNPYACTCSLNWLRNWIITTTISVQEENLITCATPDNLKGEVIRKLPESKCTSPKVTIRTEPNIHNDSFFEDSTLALTCEVKGNPKPLVMWNIHSKSQKQELALSFTEDDSAQSSEDPLTSQHPVRVFNNGTLVISQLRKEDGGNYSCSATNEFGRAEELVVVEVVASPNSPPIREMTTTPSKTKTEPFIHPKSNKVSVFDSVRLPDVKGKNTVDITPTFPLDVRSHEEETNYPSHASKCGLTANTRYISSHSLNGSLDDIKQYTFDFGVIALGVSETEATVRLNPLLIPREKGTNRAATVATPGSINTDSEEHRGLSHTPEKVHSNGLYLCVTSDRKHSAVQWSRIKEGVNTYLFSGLRPATNYSLCLTYRGEDCEVQVLFTTRRRVPNLLIIISVSICLLTVSTVPLLGATCFHLVYKYRSKTYKLILKAKDQYHMERNLTVNFNIHAPHTESKRKINGSQLDEEEGETESCDGDKEADTEESVVTDSFTLSQGRANLDDCEVGSEYSDRLPLGAEAVNITSNYKYPSQ</sequence>
<evidence type="ECO:0000313" key="11">
    <source>
        <dbReference type="Proteomes" id="UP001187415"/>
    </source>
</evidence>
<dbReference type="FunFam" id="2.60.40.10:FF:000032">
    <property type="entry name" value="palladin isoform X1"/>
    <property type="match status" value="1"/>
</dbReference>
<dbReference type="Pfam" id="PF13855">
    <property type="entry name" value="LRR_8"/>
    <property type="match status" value="2"/>
</dbReference>
<feature type="transmembrane region" description="Helical" evidence="7">
    <location>
        <begin position="777"/>
        <end position="805"/>
    </location>
</feature>
<evidence type="ECO:0000256" key="3">
    <source>
        <dbReference type="ARBA" id="ARBA00022737"/>
    </source>
</evidence>
<dbReference type="InterPro" id="IPR003591">
    <property type="entry name" value="Leu-rich_rpt_typical-subtyp"/>
</dbReference>
<dbReference type="PROSITE" id="PS50835">
    <property type="entry name" value="IG_LIKE"/>
    <property type="match status" value="1"/>
</dbReference>
<evidence type="ECO:0000256" key="7">
    <source>
        <dbReference type="SAM" id="Phobius"/>
    </source>
</evidence>
<evidence type="ECO:0000256" key="6">
    <source>
        <dbReference type="SAM" id="MobiDB-lite"/>
    </source>
</evidence>
<feature type="compositionally biased region" description="Basic and acidic residues" evidence="6">
    <location>
        <begin position="697"/>
        <end position="708"/>
    </location>
</feature>
<reference evidence="10" key="1">
    <citation type="submission" date="2023-07" db="EMBL/GenBank/DDBJ databases">
        <title>Chromosome-level Genome Assembly of Striped Snakehead (Channa striata).</title>
        <authorList>
            <person name="Liu H."/>
        </authorList>
    </citation>
    <scope>NUCLEOTIDE SEQUENCE</scope>
    <source>
        <strain evidence="10">Gz</strain>
        <tissue evidence="10">Muscle</tissue>
    </source>
</reference>
<gene>
    <name evidence="10" type="ORF">Q5P01_006337</name>
</gene>
<dbReference type="InterPro" id="IPR036179">
    <property type="entry name" value="Ig-like_dom_sf"/>
</dbReference>
<evidence type="ECO:0000256" key="4">
    <source>
        <dbReference type="ARBA" id="ARBA00023157"/>
    </source>
</evidence>
<evidence type="ECO:0000256" key="1">
    <source>
        <dbReference type="ARBA" id="ARBA00022614"/>
    </source>
</evidence>
<dbReference type="SMART" id="SM00409">
    <property type="entry name" value="IG"/>
    <property type="match status" value="1"/>
</dbReference>
<keyword evidence="4" id="KW-1015">Disulfide bond</keyword>
<keyword evidence="3" id="KW-0677">Repeat</keyword>
<keyword evidence="5" id="KW-0393">Immunoglobulin domain</keyword>
<name>A0AA88NCQ8_CHASR</name>
<evidence type="ECO:0000259" key="9">
    <source>
        <dbReference type="PROSITE" id="PS50835"/>
    </source>
</evidence>
<dbReference type="PANTHER" id="PTHR24366">
    <property type="entry name" value="IG(IMMUNOGLOBULIN) AND LRR(LEUCINE RICH REPEAT) DOMAINS"/>
    <property type="match status" value="1"/>
</dbReference>
<dbReference type="Gene3D" id="2.60.40.10">
    <property type="entry name" value="Immunoglobulins"/>
    <property type="match status" value="1"/>
</dbReference>
<dbReference type="SMART" id="SM00408">
    <property type="entry name" value="IGc2"/>
    <property type="match status" value="1"/>
</dbReference>
<keyword evidence="7" id="KW-0472">Membrane</keyword>
<dbReference type="SMART" id="SM00369">
    <property type="entry name" value="LRR_TYP"/>
    <property type="match status" value="4"/>
</dbReference>
<keyword evidence="1" id="KW-0433">Leucine-rich repeat</keyword>
<dbReference type="AlphaFoldDB" id="A0AA88NCQ8"/>
<dbReference type="SUPFAM" id="SSF48726">
    <property type="entry name" value="Immunoglobulin"/>
    <property type="match status" value="1"/>
</dbReference>
<dbReference type="InterPro" id="IPR032675">
    <property type="entry name" value="LRR_dom_sf"/>
</dbReference>
<evidence type="ECO:0000256" key="5">
    <source>
        <dbReference type="ARBA" id="ARBA00023319"/>
    </source>
</evidence>
<protein>
    <recommendedName>
        <fullName evidence="9">Ig-like domain-containing protein</fullName>
    </recommendedName>
</protein>